<evidence type="ECO:0000313" key="3">
    <source>
        <dbReference type="Proteomes" id="UP001567537"/>
    </source>
</evidence>
<sequence length="55" mass="6201">MSVRPYPSRDRALRQILRRHHNELPPGILPAARTPERPGRYVLSTRRPGTVGGTS</sequence>
<reference evidence="2 3" key="1">
    <citation type="journal article" date="2021" name="Res Sq">
        <title>Streptomyces Pimoensis sp. nov., Isolated From the Taklimakan Desert in Xinjiang, China.</title>
        <authorList>
            <person name="Zhang P."/>
            <person name="Luo X."/>
            <person name="Luo X."/>
            <person name="Liu Z."/>
            <person name="Xia Z."/>
            <person name="Wan C."/>
            <person name="zhang L."/>
        </authorList>
    </citation>
    <scope>NUCLEOTIDE SEQUENCE [LARGE SCALE GENOMIC DNA]</scope>
    <source>
        <strain evidence="2 3">TRM75549</strain>
    </source>
</reference>
<evidence type="ECO:0000256" key="1">
    <source>
        <dbReference type="SAM" id="MobiDB-lite"/>
    </source>
</evidence>
<evidence type="ECO:0000313" key="2">
    <source>
        <dbReference type="EMBL" id="MEZ3180836.1"/>
    </source>
</evidence>
<dbReference type="Proteomes" id="UP001567537">
    <property type="component" value="Unassembled WGS sequence"/>
</dbReference>
<protein>
    <submittedName>
        <fullName evidence="2">Uncharacterized protein</fullName>
    </submittedName>
</protein>
<gene>
    <name evidence="2" type="ORF">KYY02_19715</name>
</gene>
<feature type="region of interest" description="Disordered" evidence="1">
    <location>
        <begin position="19"/>
        <end position="55"/>
    </location>
</feature>
<comment type="caution">
    <text evidence="2">The sequence shown here is derived from an EMBL/GenBank/DDBJ whole genome shotgun (WGS) entry which is preliminary data.</text>
</comment>
<dbReference type="EMBL" id="JAHWZY010000019">
    <property type="protein sequence ID" value="MEZ3180836.1"/>
    <property type="molecule type" value="Genomic_DNA"/>
</dbReference>
<organism evidence="2 3">
    <name type="scientific">Streptomyces pimonensis</name>
    <dbReference type="NCBI Taxonomy" id="2860288"/>
    <lineage>
        <taxon>Bacteria</taxon>
        <taxon>Bacillati</taxon>
        <taxon>Actinomycetota</taxon>
        <taxon>Actinomycetes</taxon>
        <taxon>Kitasatosporales</taxon>
        <taxon>Streptomycetaceae</taxon>
        <taxon>Streptomyces</taxon>
    </lineage>
</organism>
<proteinExistence type="predicted"/>
<name>A0ABV4J5D8_9ACTN</name>
<accession>A0ABV4J5D8</accession>
<dbReference type="RefSeq" id="WP_371239794.1">
    <property type="nucleotide sequence ID" value="NZ_JAHWZY010000019.1"/>
</dbReference>
<keyword evidence="3" id="KW-1185">Reference proteome</keyword>